<dbReference type="Proteomes" id="UP000295517">
    <property type="component" value="Chromosome"/>
</dbReference>
<keyword evidence="1" id="KW-0812">Transmembrane</keyword>
<dbReference type="PANTHER" id="PTHR33371">
    <property type="entry name" value="INTERMEMBRANE PHOSPHOLIPID TRANSPORT SYSTEM BINDING PROTEIN MLAD-RELATED"/>
    <property type="match status" value="1"/>
</dbReference>
<feature type="transmembrane region" description="Helical" evidence="1">
    <location>
        <begin position="6"/>
        <end position="29"/>
    </location>
</feature>
<dbReference type="EMBL" id="CP038254">
    <property type="protein sequence ID" value="QBR84476.1"/>
    <property type="molecule type" value="Genomic_DNA"/>
</dbReference>
<protein>
    <submittedName>
        <fullName evidence="3">MCE family protein</fullName>
    </submittedName>
</protein>
<dbReference type="PANTHER" id="PTHR33371:SF4">
    <property type="entry name" value="INTERMEMBRANE PHOSPHOLIPID TRANSPORT SYSTEM BINDING PROTEIN MLAD"/>
    <property type="match status" value="1"/>
</dbReference>
<feature type="domain" description="Mce/MlaD" evidence="2">
    <location>
        <begin position="40"/>
        <end position="129"/>
    </location>
</feature>
<evidence type="ECO:0000256" key="1">
    <source>
        <dbReference type="SAM" id="Phobius"/>
    </source>
</evidence>
<gene>
    <name evidence="3" type="ORF">E3983_08950</name>
</gene>
<reference evidence="3 4" key="1">
    <citation type="submission" date="2019-03" db="EMBL/GenBank/DDBJ databases">
        <title>Diverse conjugative elements silence natural transformation in Legionella species.</title>
        <authorList>
            <person name="Durieux I."/>
            <person name="Ginevra C."/>
            <person name="Attaiech L."/>
            <person name="Picq K."/>
            <person name="Juan P.A."/>
            <person name="Jarraud S."/>
            <person name="Charpentier X."/>
        </authorList>
    </citation>
    <scope>NUCLEOTIDE SEQUENCE [LARGE SCALE GENOMIC DNA]</scope>
    <source>
        <strain evidence="3 4">HL-0427-4011</strain>
    </source>
</reference>
<dbReference type="Pfam" id="PF02470">
    <property type="entry name" value="MlaD"/>
    <property type="match status" value="1"/>
</dbReference>
<organism evidence="3 4">
    <name type="scientific">Legionella israelensis</name>
    <dbReference type="NCBI Taxonomy" id="454"/>
    <lineage>
        <taxon>Bacteria</taxon>
        <taxon>Pseudomonadati</taxon>
        <taxon>Pseudomonadota</taxon>
        <taxon>Gammaproteobacteria</taxon>
        <taxon>Legionellales</taxon>
        <taxon>Legionellaceae</taxon>
        <taxon>Legionella</taxon>
    </lineage>
</organism>
<keyword evidence="1" id="KW-1133">Transmembrane helix</keyword>
<evidence type="ECO:0000313" key="4">
    <source>
        <dbReference type="Proteomes" id="UP000295517"/>
    </source>
</evidence>
<dbReference type="AlphaFoldDB" id="A0AAX1EH24"/>
<name>A0AAX1EH24_9GAMM</name>
<sequence>MRQERLYTLIGIFVVGAFGLLIYGSIFFYNEYIKEKMETYVLFFKGSLNGLESRSTVTYRGVKIGEVSFIELTENTLKNMVDVVVYVQFFVDKTGFRDNPIRLLINKGFVADISKPNFLTGVASIELIQTDKPPSSKQHYYRGYPIFPTVPQVEKYTSFDETLKSAKKTLDEIREFLQTKELQKTAESLRKMADSIEILANNLNRNVSPFVAYFAQSLKEVGKAAYSTQNLMDYLSRHPESLLRGKM</sequence>
<dbReference type="InterPro" id="IPR052336">
    <property type="entry name" value="MlaD_Phospholipid_Transporter"/>
</dbReference>
<evidence type="ECO:0000259" key="2">
    <source>
        <dbReference type="Pfam" id="PF02470"/>
    </source>
</evidence>
<dbReference type="RefSeq" id="WP_135060702.1">
    <property type="nucleotide sequence ID" value="NZ_CP038254.1"/>
</dbReference>
<proteinExistence type="predicted"/>
<keyword evidence="1" id="KW-0472">Membrane</keyword>
<evidence type="ECO:0000313" key="3">
    <source>
        <dbReference type="EMBL" id="QBR84476.1"/>
    </source>
</evidence>
<accession>A0AAX1EH24</accession>
<dbReference type="InterPro" id="IPR003399">
    <property type="entry name" value="Mce/MlaD"/>
</dbReference>